<gene>
    <name evidence="2" type="ORF">J5N97_020384</name>
</gene>
<protein>
    <submittedName>
        <fullName evidence="2">Uncharacterized protein</fullName>
    </submittedName>
</protein>
<comment type="caution">
    <text evidence="2">The sequence shown here is derived from an EMBL/GenBank/DDBJ whole genome shotgun (WGS) entry which is preliminary data.</text>
</comment>
<feature type="compositionally biased region" description="Polar residues" evidence="1">
    <location>
        <begin position="175"/>
        <end position="188"/>
    </location>
</feature>
<name>A0A9D5CGE3_9LILI</name>
<sequence>MNSLLTQNLWSTGIQIREVPLADVRVAHNSPIAPRIDNTPSPNPGMPPESQVGDIPVAESAALLNLPINQESEEHTSSFNNIPSANFIRDAPTSVEKLDIDGDNANIESAPPLVVQDPTEGAESGGSNADAEVSVSLKPNQGDEPPSSGQGLSKDIIEDTLAPTPVEGDGVNTDVGPTTSSKQGQGSRNIPSMVLRLRAEVISSIKSLNYDNYQSVINKVKESNSLLEPFNVGLTNLEPFIERIARCAIYAKEASEDPSVQAYIHNQQAQACVHEKALALERLSKSREGWANDINMNKEELQRLAERHQKLQAELCEIQDTMKILNEKIATSTSFFEASEPTQTDLQAELDKAKAQVIEDQGDYSDASLMAIFTKWLDELEEAKESLVKHAGH</sequence>
<evidence type="ECO:0000313" key="2">
    <source>
        <dbReference type="EMBL" id="KAJ0972425.1"/>
    </source>
</evidence>
<dbReference type="AlphaFoldDB" id="A0A9D5CGE3"/>
<dbReference type="EMBL" id="JAGGNH010000005">
    <property type="protein sequence ID" value="KAJ0972425.1"/>
    <property type="molecule type" value="Genomic_DNA"/>
</dbReference>
<reference evidence="2" key="2">
    <citation type="journal article" date="2022" name="Hortic Res">
        <title>The genome of Dioscorea zingiberensis sheds light on the biosynthesis, origin and evolution of the medicinally important diosgenin saponins.</title>
        <authorList>
            <person name="Li Y."/>
            <person name="Tan C."/>
            <person name="Li Z."/>
            <person name="Guo J."/>
            <person name="Li S."/>
            <person name="Chen X."/>
            <person name="Wang C."/>
            <person name="Dai X."/>
            <person name="Yang H."/>
            <person name="Song W."/>
            <person name="Hou L."/>
            <person name="Xu J."/>
            <person name="Tong Z."/>
            <person name="Xu A."/>
            <person name="Yuan X."/>
            <person name="Wang W."/>
            <person name="Yang Q."/>
            <person name="Chen L."/>
            <person name="Sun Z."/>
            <person name="Wang K."/>
            <person name="Pan B."/>
            <person name="Chen J."/>
            <person name="Bao Y."/>
            <person name="Liu F."/>
            <person name="Qi X."/>
            <person name="Gang D.R."/>
            <person name="Wen J."/>
            <person name="Li J."/>
        </authorList>
    </citation>
    <scope>NUCLEOTIDE SEQUENCE</scope>
    <source>
        <strain evidence="2">Dzin_1.0</strain>
    </source>
</reference>
<feature type="region of interest" description="Disordered" evidence="1">
    <location>
        <begin position="103"/>
        <end position="188"/>
    </location>
</feature>
<organism evidence="2 3">
    <name type="scientific">Dioscorea zingiberensis</name>
    <dbReference type="NCBI Taxonomy" id="325984"/>
    <lineage>
        <taxon>Eukaryota</taxon>
        <taxon>Viridiplantae</taxon>
        <taxon>Streptophyta</taxon>
        <taxon>Embryophyta</taxon>
        <taxon>Tracheophyta</taxon>
        <taxon>Spermatophyta</taxon>
        <taxon>Magnoliopsida</taxon>
        <taxon>Liliopsida</taxon>
        <taxon>Dioscoreales</taxon>
        <taxon>Dioscoreaceae</taxon>
        <taxon>Dioscorea</taxon>
    </lineage>
</organism>
<evidence type="ECO:0000256" key="1">
    <source>
        <dbReference type="SAM" id="MobiDB-lite"/>
    </source>
</evidence>
<evidence type="ECO:0000313" key="3">
    <source>
        <dbReference type="Proteomes" id="UP001085076"/>
    </source>
</evidence>
<accession>A0A9D5CGE3</accession>
<keyword evidence="3" id="KW-1185">Reference proteome</keyword>
<dbReference type="Proteomes" id="UP001085076">
    <property type="component" value="Miscellaneous, Linkage group lg05"/>
</dbReference>
<reference evidence="2" key="1">
    <citation type="submission" date="2021-03" db="EMBL/GenBank/DDBJ databases">
        <authorList>
            <person name="Li Z."/>
            <person name="Yang C."/>
        </authorList>
    </citation>
    <scope>NUCLEOTIDE SEQUENCE</scope>
    <source>
        <strain evidence="2">Dzin_1.0</strain>
        <tissue evidence="2">Leaf</tissue>
    </source>
</reference>
<proteinExistence type="predicted"/>